<dbReference type="OrthoDB" id="3172332at2759"/>
<keyword evidence="3" id="KW-0805">Transcription regulation</keyword>
<keyword evidence="2" id="KW-0862">Zinc</keyword>
<feature type="region of interest" description="Disordered" evidence="7">
    <location>
        <begin position="24"/>
        <end position="57"/>
    </location>
</feature>
<keyword evidence="6" id="KW-0539">Nucleus</keyword>
<keyword evidence="4" id="KW-0238">DNA-binding</keyword>
<evidence type="ECO:0000313" key="9">
    <source>
        <dbReference type="Proteomes" id="UP000799436"/>
    </source>
</evidence>
<dbReference type="Proteomes" id="UP000799436">
    <property type="component" value="Unassembled WGS sequence"/>
</dbReference>
<name>A0A6G1LD35_9PEZI</name>
<feature type="compositionally biased region" description="Low complexity" evidence="7">
    <location>
        <begin position="37"/>
        <end position="48"/>
    </location>
</feature>
<feature type="compositionally biased region" description="Polar residues" evidence="7">
    <location>
        <begin position="108"/>
        <end position="121"/>
    </location>
</feature>
<accession>A0A6G1LD35</accession>
<dbReference type="PANTHER" id="PTHR36206">
    <property type="entry name" value="ASPERCRYPTIN BIOSYNTHESIS CLUSTER-SPECIFIC TRANSCRIPTION REGULATOR ATNN-RELATED"/>
    <property type="match status" value="1"/>
</dbReference>
<evidence type="ECO:0000256" key="1">
    <source>
        <dbReference type="ARBA" id="ARBA00022723"/>
    </source>
</evidence>
<feature type="compositionally biased region" description="Polar residues" evidence="7">
    <location>
        <begin position="24"/>
        <end position="35"/>
    </location>
</feature>
<keyword evidence="5" id="KW-0804">Transcription</keyword>
<organism evidence="8 9">
    <name type="scientific">Teratosphaeria nubilosa</name>
    <dbReference type="NCBI Taxonomy" id="161662"/>
    <lineage>
        <taxon>Eukaryota</taxon>
        <taxon>Fungi</taxon>
        <taxon>Dikarya</taxon>
        <taxon>Ascomycota</taxon>
        <taxon>Pezizomycotina</taxon>
        <taxon>Dothideomycetes</taxon>
        <taxon>Dothideomycetidae</taxon>
        <taxon>Mycosphaerellales</taxon>
        <taxon>Teratosphaeriaceae</taxon>
        <taxon>Teratosphaeria</taxon>
    </lineage>
</organism>
<keyword evidence="9" id="KW-1185">Reference proteome</keyword>
<gene>
    <name evidence="8" type="ORF">EJ03DRAFT_66168</name>
</gene>
<proteinExistence type="predicted"/>
<dbReference type="GO" id="GO:0046872">
    <property type="term" value="F:metal ion binding"/>
    <property type="evidence" value="ECO:0007669"/>
    <property type="project" value="UniProtKB-KW"/>
</dbReference>
<evidence type="ECO:0000256" key="3">
    <source>
        <dbReference type="ARBA" id="ARBA00023015"/>
    </source>
</evidence>
<feature type="region of interest" description="Disordered" evidence="7">
    <location>
        <begin position="93"/>
        <end position="121"/>
    </location>
</feature>
<dbReference type="PANTHER" id="PTHR36206:SF12">
    <property type="entry name" value="ASPERCRYPTIN BIOSYNTHESIS CLUSTER-SPECIFIC TRANSCRIPTION REGULATOR ATNN-RELATED"/>
    <property type="match status" value="1"/>
</dbReference>
<evidence type="ECO:0000256" key="6">
    <source>
        <dbReference type="ARBA" id="ARBA00023242"/>
    </source>
</evidence>
<dbReference type="InterPro" id="IPR052360">
    <property type="entry name" value="Transcr_Regulatory_Proteins"/>
</dbReference>
<evidence type="ECO:0000256" key="5">
    <source>
        <dbReference type="ARBA" id="ARBA00023163"/>
    </source>
</evidence>
<protein>
    <submittedName>
        <fullName evidence="8">Uncharacterized protein</fullName>
    </submittedName>
</protein>
<sequence length="417" mass="46034">MRHYRRGEPQDFIDLTLPLYQSDTNTSLKSPSIMSQPAAGSPANSGPPAKRPRGRRPGIQVPCDACIARASQNTDKGGELQLCGRCTAALKRPKARNETAGIRRRQRQSWSADITALGPQSNGVELAQTDSRHEQQAHLPGAESNAFSKVATVHAHPQAPFASLHEARAELEIVANQSLAYFVELELDDERYNMAVGSVENQVSFRPWLQSWESAFNAFLQLHQGTMVHAERKSAMVLKAQHLVCVFLSNIDLSEGVLAWFAFHQEFRAIIDLATAVLEENGQDHSPIDGNKSGSELASIPDIISSLCEVCARCPDPSLRAQALDLVSRHWKQEWTSMSTSAWKVSTFMLRHEEPGEDSTSVMLTETSAEPRVARSWSGLADQWNPGEPGVTDRQKVLPATPRYVLNPGLFEIGHQE</sequence>
<reference evidence="8" key="1">
    <citation type="journal article" date="2020" name="Stud. Mycol.">
        <title>101 Dothideomycetes genomes: a test case for predicting lifestyles and emergence of pathogens.</title>
        <authorList>
            <person name="Haridas S."/>
            <person name="Albert R."/>
            <person name="Binder M."/>
            <person name="Bloem J."/>
            <person name="Labutti K."/>
            <person name="Salamov A."/>
            <person name="Andreopoulos B."/>
            <person name="Baker S."/>
            <person name="Barry K."/>
            <person name="Bills G."/>
            <person name="Bluhm B."/>
            <person name="Cannon C."/>
            <person name="Castanera R."/>
            <person name="Culley D."/>
            <person name="Daum C."/>
            <person name="Ezra D."/>
            <person name="Gonzalez J."/>
            <person name="Henrissat B."/>
            <person name="Kuo A."/>
            <person name="Liang C."/>
            <person name="Lipzen A."/>
            <person name="Lutzoni F."/>
            <person name="Magnuson J."/>
            <person name="Mondo S."/>
            <person name="Nolan M."/>
            <person name="Ohm R."/>
            <person name="Pangilinan J."/>
            <person name="Park H.-J."/>
            <person name="Ramirez L."/>
            <person name="Alfaro M."/>
            <person name="Sun H."/>
            <person name="Tritt A."/>
            <person name="Yoshinaga Y."/>
            <person name="Zwiers L.-H."/>
            <person name="Turgeon B."/>
            <person name="Goodwin S."/>
            <person name="Spatafora J."/>
            <person name="Crous P."/>
            <person name="Grigoriev I."/>
        </authorList>
    </citation>
    <scope>NUCLEOTIDE SEQUENCE</scope>
    <source>
        <strain evidence="8">CBS 116005</strain>
    </source>
</reference>
<dbReference type="AlphaFoldDB" id="A0A6G1LD35"/>
<evidence type="ECO:0000256" key="2">
    <source>
        <dbReference type="ARBA" id="ARBA00022833"/>
    </source>
</evidence>
<evidence type="ECO:0000256" key="7">
    <source>
        <dbReference type="SAM" id="MobiDB-lite"/>
    </source>
</evidence>
<dbReference type="EMBL" id="ML995826">
    <property type="protein sequence ID" value="KAF2770338.1"/>
    <property type="molecule type" value="Genomic_DNA"/>
</dbReference>
<keyword evidence="1" id="KW-0479">Metal-binding</keyword>
<dbReference type="GO" id="GO:0003677">
    <property type="term" value="F:DNA binding"/>
    <property type="evidence" value="ECO:0007669"/>
    <property type="project" value="UniProtKB-KW"/>
</dbReference>
<evidence type="ECO:0000313" key="8">
    <source>
        <dbReference type="EMBL" id="KAF2770338.1"/>
    </source>
</evidence>
<evidence type="ECO:0000256" key="4">
    <source>
        <dbReference type="ARBA" id="ARBA00023125"/>
    </source>
</evidence>